<keyword evidence="3" id="KW-1185">Reference proteome</keyword>
<feature type="domain" description="AB hydrolase-1" evidence="1">
    <location>
        <begin position="12"/>
        <end position="128"/>
    </location>
</feature>
<dbReference type="RefSeq" id="WP_202996493.1">
    <property type="nucleotide sequence ID" value="NZ_JAENHO010000012.1"/>
</dbReference>
<evidence type="ECO:0000313" key="2">
    <source>
        <dbReference type="EMBL" id="MBL7259791.1"/>
    </source>
</evidence>
<dbReference type="Gene3D" id="3.40.50.1820">
    <property type="entry name" value="alpha/beta hydrolase"/>
    <property type="match status" value="1"/>
</dbReference>
<gene>
    <name evidence="2" type="ORF">JKJ07_36275</name>
</gene>
<dbReference type="EC" id="3.8.1.5" evidence="2"/>
<dbReference type="InterPro" id="IPR000639">
    <property type="entry name" value="Epox_hydrolase-like"/>
</dbReference>
<evidence type="ECO:0000259" key="1">
    <source>
        <dbReference type="Pfam" id="PF00561"/>
    </source>
</evidence>
<dbReference type="GO" id="GO:0018786">
    <property type="term" value="F:haloalkane dehalogenase activity"/>
    <property type="evidence" value="ECO:0007669"/>
    <property type="project" value="UniProtKB-EC"/>
</dbReference>
<keyword evidence="2" id="KW-0378">Hydrolase</keyword>
<name>A0ABS1VZ73_9ACTN</name>
<dbReference type="InterPro" id="IPR029058">
    <property type="entry name" value="AB_hydrolase_fold"/>
</dbReference>
<dbReference type="Pfam" id="PF00561">
    <property type="entry name" value="Abhydrolase_1"/>
    <property type="match status" value="1"/>
</dbReference>
<dbReference type="Proteomes" id="UP000598996">
    <property type="component" value="Unassembled WGS sequence"/>
</dbReference>
<sequence length="270" mass="30201">MLHVRDSGGDGPTVVFVHGNPTSSYLWRNVIPPLAGRFRCVAVDLIGMGRSPKPPIAYDWADHRRHLTPVLDGLDGPLWLVGHDWGAGLTIEYARTHPGRVRGVAVTEGHLRPLASWDDFDEGGRDLFRRLRDPVEGRRMIEEDDFFLSTVLPGGTLRELTPEERHAYADPYPTAQSRHPIWRWVTQIPIGGEPPETDRVLAANWDWLTTTDVPLLLLTATPGAILSPPRVEEVRRAAPRLRIRDVGEGLHFLPEDRPAEIAAELAAWMA</sequence>
<dbReference type="EMBL" id="JAENHO010000012">
    <property type="protein sequence ID" value="MBL7259791.1"/>
    <property type="molecule type" value="Genomic_DNA"/>
</dbReference>
<reference evidence="2 3" key="1">
    <citation type="submission" date="2021-01" db="EMBL/GenBank/DDBJ databases">
        <title>Actinoplanes sp. nov. LDG1-01 isolated from lichen.</title>
        <authorList>
            <person name="Saeng-In P."/>
            <person name="Phongsopitanun W."/>
            <person name="Kanchanasin P."/>
            <person name="Yuki M."/>
            <person name="Kudo T."/>
            <person name="Ohkuma M."/>
            <person name="Tanasupawat S."/>
        </authorList>
    </citation>
    <scope>NUCLEOTIDE SEQUENCE [LARGE SCALE GENOMIC DNA]</scope>
    <source>
        <strain evidence="2 3">LDG1-01</strain>
    </source>
</reference>
<comment type="caution">
    <text evidence="2">The sequence shown here is derived from an EMBL/GenBank/DDBJ whole genome shotgun (WGS) entry which is preliminary data.</text>
</comment>
<dbReference type="InterPro" id="IPR050266">
    <property type="entry name" value="AB_hydrolase_sf"/>
</dbReference>
<dbReference type="SUPFAM" id="SSF53474">
    <property type="entry name" value="alpha/beta-Hydrolases"/>
    <property type="match status" value="1"/>
</dbReference>
<dbReference type="PRINTS" id="PR00111">
    <property type="entry name" value="ABHYDROLASE"/>
</dbReference>
<protein>
    <submittedName>
        <fullName evidence="2">Haloalkane dehalogenase</fullName>
        <ecNumber evidence="2">3.8.1.5</ecNumber>
    </submittedName>
</protein>
<dbReference type="NCBIfam" id="NF002938">
    <property type="entry name" value="PRK03592.1"/>
    <property type="match status" value="1"/>
</dbReference>
<dbReference type="PANTHER" id="PTHR43798">
    <property type="entry name" value="MONOACYLGLYCEROL LIPASE"/>
    <property type="match status" value="1"/>
</dbReference>
<dbReference type="PANTHER" id="PTHR43798:SF33">
    <property type="entry name" value="HYDROLASE, PUTATIVE (AFU_ORTHOLOGUE AFUA_2G14860)-RELATED"/>
    <property type="match status" value="1"/>
</dbReference>
<organism evidence="2 3">
    <name type="scientific">Paractinoplanes lichenicola</name>
    <dbReference type="NCBI Taxonomy" id="2802976"/>
    <lineage>
        <taxon>Bacteria</taxon>
        <taxon>Bacillati</taxon>
        <taxon>Actinomycetota</taxon>
        <taxon>Actinomycetes</taxon>
        <taxon>Micromonosporales</taxon>
        <taxon>Micromonosporaceae</taxon>
        <taxon>Paractinoplanes</taxon>
    </lineage>
</organism>
<accession>A0ABS1VZ73</accession>
<proteinExistence type="predicted"/>
<dbReference type="PRINTS" id="PR00412">
    <property type="entry name" value="EPOXHYDRLASE"/>
</dbReference>
<dbReference type="InterPro" id="IPR000073">
    <property type="entry name" value="AB_hydrolase_1"/>
</dbReference>
<evidence type="ECO:0000313" key="3">
    <source>
        <dbReference type="Proteomes" id="UP000598996"/>
    </source>
</evidence>